<evidence type="ECO:0000259" key="3">
    <source>
        <dbReference type="PROSITE" id="PS51186"/>
    </source>
</evidence>
<dbReference type="AlphaFoldDB" id="A0A540X262"/>
<protein>
    <submittedName>
        <fullName evidence="4">GNAT family N-acetyltransferase</fullName>
    </submittedName>
</protein>
<proteinExistence type="predicted"/>
<dbReference type="EMBL" id="VIFM01000045">
    <property type="protein sequence ID" value="TQF15351.1"/>
    <property type="molecule type" value="Genomic_DNA"/>
</dbReference>
<dbReference type="SUPFAM" id="SSF55729">
    <property type="entry name" value="Acyl-CoA N-acyltransferases (Nat)"/>
    <property type="match status" value="1"/>
</dbReference>
<gene>
    <name evidence="4" type="ORF">FJV41_13940</name>
</gene>
<name>A0A540X262_9BACT</name>
<evidence type="ECO:0000313" key="5">
    <source>
        <dbReference type="Proteomes" id="UP000315369"/>
    </source>
</evidence>
<comment type="caution">
    <text evidence="4">The sequence shown here is derived from an EMBL/GenBank/DDBJ whole genome shotgun (WGS) entry which is preliminary data.</text>
</comment>
<reference evidence="4 5" key="1">
    <citation type="submission" date="2019-06" db="EMBL/GenBank/DDBJ databases">
        <authorList>
            <person name="Livingstone P."/>
            <person name="Whitworth D."/>
        </authorList>
    </citation>
    <scope>NUCLEOTIDE SEQUENCE [LARGE SCALE GENOMIC DNA]</scope>
    <source>
        <strain evidence="4 5">AM401</strain>
    </source>
</reference>
<dbReference type="Pfam" id="PF00583">
    <property type="entry name" value="Acetyltransf_1"/>
    <property type="match status" value="1"/>
</dbReference>
<dbReference type="OrthoDB" id="273614at2"/>
<feature type="domain" description="N-acetyltransferase" evidence="3">
    <location>
        <begin position="6"/>
        <end position="168"/>
    </location>
</feature>
<dbReference type="InterPro" id="IPR000182">
    <property type="entry name" value="GNAT_dom"/>
</dbReference>
<evidence type="ECO:0000256" key="1">
    <source>
        <dbReference type="ARBA" id="ARBA00022679"/>
    </source>
</evidence>
<sequence length="168" mass="18648">MSTDELRLRPIQPQDDKHIASIIRAVMPEFGADGPGFALHDAEVDTMSAAYAHPRHAYFVVERAGRILGGGGIAPLEGGDPSVCELRKMYFLPEARGLGVGERMVRRCLDFAREAFFHRCYLETLASMTQAQKLYRRLGFTPLCAPLGRTGHFGCDHWYALDLTKPPG</sequence>
<dbReference type="PANTHER" id="PTHR43877:SF2">
    <property type="entry name" value="AMINOALKYLPHOSPHONATE N-ACETYLTRANSFERASE-RELATED"/>
    <property type="match status" value="1"/>
</dbReference>
<keyword evidence="2" id="KW-0012">Acyltransferase</keyword>
<keyword evidence="5" id="KW-1185">Reference proteome</keyword>
<accession>A0A540X262</accession>
<dbReference type="Gene3D" id="3.40.630.30">
    <property type="match status" value="1"/>
</dbReference>
<evidence type="ECO:0000313" key="4">
    <source>
        <dbReference type="EMBL" id="TQF15351.1"/>
    </source>
</evidence>
<keyword evidence="1 4" id="KW-0808">Transferase</keyword>
<dbReference type="InterPro" id="IPR050832">
    <property type="entry name" value="Bact_Acetyltransf"/>
</dbReference>
<dbReference type="GO" id="GO:0016747">
    <property type="term" value="F:acyltransferase activity, transferring groups other than amino-acyl groups"/>
    <property type="evidence" value="ECO:0007669"/>
    <property type="project" value="InterPro"/>
</dbReference>
<evidence type="ECO:0000256" key="2">
    <source>
        <dbReference type="ARBA" id="ARBA00023315"/>
    </source>
</evidence>
<dbReference type="PROSITE" id="PS51186">
    <property type="entry name" value="GNAT"/>
    <property type="match status" value="1"/>
</dbReference>
<dbReference type="PANTHER" id="PTHR43877">
    <property type="entry name" value="AMINOALKYLPHOSPHONATE N-ACETYLTRANSFERASE-RELATED-RELATED"/>
    <property type="match status" value="1"/>
</dbReference>
<dbReference type="RefSeq" id="WP_141642960.1">
    <property type="nucleotide sequence ID" value="NZ_VIFM01000045.1"/>
</dbReference>
<organism evidence="4 5">
    <name type="scientific">Myxococcus llanfairpwllgwyngyllgogerychwyrndrobwllllantysiliogogogochensis</name>
    <dbReference type="NCBI Taxonomy" id="2590453"/>
    <lineage>
        <taxon>Bacteria</taxon>
        <taxon>Pseudomonadati</taxon>
        <taxon>Myxococcota</taxon>
        <taxon>Myxococcia</taxon>
        <taxon>Myxococcales</taxon>
        <taxon>Cystobacterineae</taxon>
        <taxon>Myxococcaceae</taxon>
        <taxon>Myxococcus</taxon>
    </lineage>
</organism>
<dbReference type="CDD" id="cd04301">
    <property type="entry name" value="NAT_SF"/>
    <property type="match status" value="1"/>
</dbReference>
<dbReference type="InterPro" id="IPR016181">
    <property type="entry name" value="Acyl_CoA_acyltransferase"/>
</dbReference>
<dbReference type="Proteomes" id="UP000315369">
    <property type="component" value="Unassembled WGS sequence"/>
</dbReference>